<name>A0A2K9E3F0_9FIRM</name>
<feature type="transmembrane region" description="Helical" evidence="1">
    <location>
        <begin position="44"/>
        <end position="61"/>
    </location>
</feature>
<accession>A0A2K9E3F0</accession>
<dbReference type="KEGG" id="hsc:HVS_11850"/>
<proteinExistence type="predicted"/>
<feature type="transmembrane region" description="Helical" evidence="1">
    <location>
        <begin position="97"/>
        <end position="118"/>
    </location>
</feature>
<keyword evidence="1" id="KW-0472">Membrane</keyword>
<feature type="transmembrane region" description="Helical" evidence="1">
    <location>
        <begin position="179"/>
        <end position="200"/>
    </location>
</feature>
<evidence type="ECO:0000313" key="3">
    <source>
        <dbReference type="Proteomes" id="UP000233534"/>
    </source>
</evidence>
<dbReference type="EMBL" id="CP025197">
    <property type="protein sequence ID" value="AUG58257.1"/>
    <property type="molecule type" value="Genomic_DNA"/>
</dbReference>
<feature type="transmembrane region" description="Helical" evidence="1">
    <location>
        <begin position="68"/>
        <end position="85"/>
    </location>
</feature>
<dbReference type="RefSeq" id="WP_101302581.1">
    <property type="nucleotide sequence ID" value="NZ_CP025197.1"/>
</dbReference>
<sequence>MKHRLKAVSIFMLTFAYIISYYLLCSTPPYQNIVKGEILSTRSIILTNLVTASFVAFAYFHKKSIYKTIAIVCILFSSFAVLPHSKFLIGSGEIEKFIPTEITAVMMLGVIVFLMFALRFKKFEEYLKEWPLEGVEEREIHKILKEKIKFYSVFNILISGVCLFLIATGFKTFYENASASFVVFTAFLGLAVITGCIAFISKSIFFTK</sequence>
<feature type="transmembrane region" description="Helical" evidence="1">
    <location>
        <begin position="7"/>
        <end position="24"/>
    </location>
</feature>
<evidence type="ECO:0000313" key="2">
    <source>
        <dbReference type="EMBL" id="AUG58257.1"/>
    </source>
</evidence>
<dbReference type="AlphaFoldDB" id="A0A2K9E3F0"/>
<dbReference type="Proteomes" id="UP000233534">
    <property type="component" value="Chromosome"/>
</dbReference>
<gene>
    <name evidence="2" type="ORF">HVS_11850</name>
</gene>
<evidence type="ECO:0000256" key="1">
    <source>
        <dbReference type="SAM" id="Phobius"/>
    </source>
</evidence>
<keyword evidence="1" id="KW-1133">Transmembrane helix</keyword>
<organism evidence="2 3">
    <name type="scientific">Acetivibrio saccincola</name>
    <dbReference type="NCBI Taxonomy" id="1677857"/>
    <lineage>
        <taxon>Bacteria</taxon>
        <taxon>Bacillati</taxon>
        <taxon>Bacillota</taxon>
        <taxon>Clostridia</taxon>
        <taxon>Eubacteriales</taxon>
        <taxon>Oscillospiraceae</taxon>
        <taxon>Acetivibrio</taxon>
    </lineage>
</organism>
<reference evidence="2 3" key="1">
    <citation type="submission" date="2017-12" db="EMBL/GenBank/DDBJ databases">
        <title>Complete genome sequence of Herbivorax saccincola GGR1, a novel Cellulosome-producing hydrolytic bacterium in a thermophilic biogas plant, established by Illumina and Nanopore MinION sequencing.</title>
        <authorList>
            <person name="Pechtl A."/>
            <person name="Ruckert C."/>
            <person name="Koeck D.E."/>
            <person name="Maus I."/>
            <person name="Winkler A."/>
            <person name="Kalinowski J."/>
            <person name="Puhler A."/>
            <person name="Schwarz W.W."/>
            <person name="Zverlov V.V."/>
            <person name="Schluter A."/>
            <person name="Liebl W."/>
        </authorList>
    </citation>
    <scope>NUCLEOTIDE SEQUENCE [LARGE SCALE GENOMIC DNA]</scope>
    <source>
        <strain evidence="3">SR1</strain>
    </source>
</reference>
<keyword evidence="3" id="KW-1185">Reference proteome</keyword>
<feature type="transmembrane region" description="Helical" evidence="1">
    <location>
        <begin position="148"/>
        <end position="167"/>
    </location>
</feature>
<protein>
    <submittedName>
        <fullName evidence="2">Uncharacterized protein</fullName>
    </submittedName>
</protein>
<keyword evidence="1" id="KW-0812">Transmembrane</keyword>